<evidence type="ECO:0000313" key="2">
    <source>
        <dbReference type="EMBL" id="KAF6207043.1"/>
    </source>
</evidence>
<dbReference type="PANTHER" id="PTHR45823:SF1">
    <property type="entry name" value="T-SNARE COILED-COIL HOMOLOGY DOMAIN-CONTAINING PROTEIN"/>
    <property type="match status" value="1"/>
</dbReference>
<dbReference type="AlphaFoldDB" id="A0A8S9XDK9"/>
<protein>
    <recommendedName>
        <fullName evidence="4">CCHC-type domain-containing protein</fullName>
    </recommendedName>
</protein>
<dbReference type="EMBL" id="WIXP02000008">
    <property type="protein sequence ID" value="KAF6207043.1"/>
    <property type="molecule type" value="Genomic_DNA"/>
</dbReference>
<gene>
    <name evidence="2" type="ORF">GE061_018281</name>
</gene>
<evidence type="ECO:0000313" key="3">
    <source>
        <dbReference type="Proteomes" id="UP000466442"/>
    </source>
</evidence>
<name>A0A8S9XDK9_APOLU</name>
<proteinExistence type="predicted"/>
<dbReference type="PANTHER" id="PTHR45823">
    <property type="entry name" value="T-SNARE COILED-COIL HOMOLOGY DOMAIN-CONTAINING PROTEIN"/>
    <property type="match status" value="1"/>
</dbReference>
<sequence length="293" mass="32739">MSTRNRPVTETQPVSNEPIPGTSHSDSLLEERVTSLEVLLAGISSQLNKLIDDTRSDHSNQQPEPRNIGESDTQVLHVDKHFPATQELLAYEGSLMSYDGKMPWEEYLVHVEVTSEANGWSEERSGKRLASALKGGALTVLSELPRAERTNYQAILKALSSRFGLRHQATRMRMLLEKRKQVAGEGLAELASDIERMVRAAYPDDPKAYRDTKGVQSFLDALRDTDLKRMLALTTPATVQEALRRAELADALGHNQQVRNELKCWGCNLNGHTKATCPKTSQNRVNTLDHQEN</sequence>
<organism evidence="2 3">
    <name type="scientific">Apolygus lucorum</name>
    <name type="common">Small green plant bug</name>
    <name type="synonym">Lygocoris lucorum</name>
    <dbReference type="NCBI Taxonomy" id="248454"/>
    <lineage>
        <taxon>Eukaryota</taxon>
        <taxon>Metazoa</taxon>
        <taxon>Ecdysozoa</taxon>
        <taxon>Arthropoda</taxon>
        <taxon>Hexapoda</taxon>
        <taxon>Insecta</taxon>
        <taxon>Pterygota</taxon>
        <taxon>Neoptera</taxon>
        <taxon>Paraneoptera</taxon>
        <taxon>Hemiptera</taxon>
        <taxon>Heteroptera</taxon>
        <taxon>Panheteroptera</taxon>
        <taxon>Cimicomorpha</taxon>
        <taxon>Miridae</taxon>
        <taxon>Mirini</taxon>
        <taxon>Apolygus</taxon>
    </lineage>
</organism>
<dbReference type="Proteomes" id="UP000466442">
    <property type="component" value="Unassembled WGS sequence"/>
</dbReference>
<evidence type="ECO:0008006" key="4">
    <source>
        <dbReference type="Google" id="ProtNLM"/>
    </source>
</evidence>
<feature type="region of interest" description="Disordered" evidence="1">
    <location>
        <begin position="1"/>
        <end position="26"/>
    </location>
</feature>
<dbReference type="OrthoDB" id="6625979at2759"/>
<reference evidence="2" key="1">
    <citation type="journal article" date="2021" name="Mol. Ecol. Resour.">
        <title>Apolygus lucorum genome provides insights into omnivorousness and mesophyll feeding.</title>
        <authorList>
            <person name="Liu Y."/>
            <person name="Liu H."/>
            <person name="Wang H."/>
            <person name="Huang T."/>
            <person name="Liu B."/>
            <person name="Yang B."/>
            <person name="Yin L."/>
            <person name="Li B."/>
            <person name="Zhang Y."/>
            <person name="Zhang S."/>
            <person name="Jiang F."/>
            <person name="Zhang X."/>
            <person name="Ren Y."/>
            <person name="Wang B."/>
            <person name="Wang S."/>
            <person name="Lu Y."/>
            <person name="Wu K."/>
            <person name="Fan W."/>
            <person name="Wang G."/>
        </authorList>
    </citation>
    <scope>NUCLEOTIDE SEQUENCE</scope>
    <source>
        <strain evidence="2">12Hb</strain>
    </source>
</reference>
<keyword evidence="3" id="KW-1185">Reference proteome</keyword>
<accession>A0A8S9XDK9</accession>
<feature type="compositionally biased region" description="Polar residues" evidence="1">
    <location>
        <begin position="1"/>
        <end position="15"/>
    </location>
</feature>
<comment type="caution">
    <text evidence="2">The sequence shown here is derived from an EMBL/GenBank/DDBJ whole genome shotgun (WGS) entry which is preliminary data.</text>
</comment>
<evidence type="ECO:0000256" key="1">
    <source>
        <dbReference type="SAM" id="MobiDB-lite"/>
    </source>
</evidence>